<sequence length="450" mass="52388">MFLGDLKDITYKFTKSSVTYSSPWRLWIGPKLILIFDDPENIKIISNNPYDFKRSKHYDFVKPYFGNGLITAPASMWKIHRAMLGPVFKQKMFSTYMAGVVKNSNILATILETYNGKNVDIMKNILSCTLNIIFDCLLDCNLDLQNNSEIKYAEYAEKGIVIIMERMMKIWLHPDFIFNISPQRKRLQKLRLNIDNITYEIIRKKKELMKEGNILQESKGVDENKIRSPFLEVLLTSLYKGGEYSEKDIRDEMNTFIFAGSETSANAIAFLFLMLATFPKIQNQAYQELYDMYGSSDDPITLEDTKKMEYLERVIKETLRLFPSIPLIGRTASRDMKVNENLVIPKDCYVLISIIGLHRKEKNWKNPLTFDPDRFLPGNFDKKYFLPFSRGIRNCIGQDFAMLEMKIIAATILRKFTLHTDYAVSIEDIKLKFGVTSHPAEPIILRFYKR</sequence>
<organism evidence="15 16">
    <name type="scientific">Polistes dominula</name>
    <name type="common">European paper wasp</name>
    <name type="synonym">Vespa dominula</name>
    <dbReference type="NCBI Taxonomy" id="743375"/>
    <lineage>
        <taxon>Eukaryota</taxon>
        <taxon>Metazoa</taxon>
        <taxon>Ecdysozoa</taxon>
        <taxon>Arthropoda</taxon>
        <taxon>Hexapoda</taxon>
        <taxon>Insecta</taxon>
        <taxon>Pterygota</taxon>
        <taxon>Neoptera</taxon>
        <taxon>Endopterygota</taxon>
        <taxon>Hymenoptera</taxon>
        <taxon>Apocrita</taxon>
        <taxon>Aculeata</taxon>
        <taxon>Vespoidea</taxon>
        <taxon>Vespidae</taxon>
        <taxon>Polistinae</taxon>
        <taxon>Polistini</taxon>
        <taxon>Polistes</taxon>
    </lineage>
</organism>
<evidence type="ECO:0000256" key="8">
    <source>
        <dbReference type="ARBA" id="ARBA00022824"/>
    </source>
</evidence>
<evidence type="ECO:0000313" key="15">
    <source>
        <dbReference type="Proteomes" id="UP000694924"/>
    </source>
</evidence>
<evidence type="ECO:0000256" key="6">
    <source>
        <dbReference type="ARBA" id="ARBA00022617"/>
    </source>
</evidence>
<evidence type="ECO:0000256" key="2">
    <source>
        <dbReference type="ARBA" id="ARBA00003690"/>
    </source>
</evidence>
<dbReference type="PANTHER" id="PTHR24291">
    <property type="entry name" value="CYTOCHROME P450 FAMILY 4"/>
    <property type="match status" value="1"/>
</dbReference>
<evidence type="ECO:0000256" key="5">
    <source>
        <dbReference type="ARBA" id="ARBA00010617"/>
    </source>
</evidence>
<dbReference type="PANTHER" id="PTHR24291:SF189">
    <property type="entry name" value="CYTOCHROME P450 4C3-RELATED"/>
    <property type="match status" value="1"/>
</dbReference>
<evidence type="ECO:0000256" key="13">
    <source>
        <dbReference type="ARBA" id="ARBA00023136"/>
    </source>
</evidence>
<dbReference type="PROSITE" id="PS00086">
    <property type="entry name" value="CYTOCHROME_P450"/>
    <property type="match status" value="1"/>
</dbReference>
<comment type="function">
    <text evidence="2">May be involved in the metabolism of insect hormones and in the breakdown of synthetic insecticides.</text>
</comment>
<dbReference type="CDD" id="cd20628">
    <property type="entry name" value="CYP4"/>
    <property type="match status" value="1"/>
</dbReference>
<dbReference type="Pfam" id="PF00067">
    <property type="entry name" value="p450"/>
    <property type="match status" value="1"/>
</dbReference>
<evidence type="ECO:0000256" key="3">
    <source>
        <dbReference type="ARBA" id="ARBA00004174"/>
    </source>
</evidence>
<evidence type="ECO:0000256" key="9">
    <source>
        <dbReference type="ARBA" id="ARBA00022848"/>
    </source>
</evidence>
<keyword evidence="13" id="KW-0472">Membrane</keyword>
<dbReference type="SUPFAM" id="SSF48264">
    <property type="entry name" value="Cytochrome P450"/>
    <property type="match status" value="1"/>
</dbReference>
<keyword evidence="9" id="KW-0492">Microsome</keyword>
<comment type="subcellular location">
    <subcellularLocation>
        <location evidence="4">Endoplasmic reticulum membrane</location>
        <topology evidence="4">Peripheral membrane protein</topology>
    </subcellularLocation>
    <subcellularLocation>
        <location evidence="3">Microsome membrane</location>
        <topology evidence="3">Peripheral membrane protein</topology>
    </subcellularLocation>
</comment>
<proteinExistence type="inferred from homology"/>
<evidence type="ECO:0000313" key="16">
    <source>
        <dbReference type="RefSeq" id="XP_015174932.1"/>
    </source>
</evidence>
<evidence type="ECO:0000256" key="7">
    <source>
        <dbReference type="ARBA" id="ARBA00022723"/>
    </source>
</evidence>
<keyword evidence="10 14" id="KW-0560">Oxidoreductase</keyword>
<dbReference type="Proteomes" id="UP000694924">
    <property type="component" value="Unplaced"/>
</dbReference>
<dbReference type="InterPro" id="IPR017972">
    <property type="entry name" value="Cyt_P450_CS"/>
</dbReference>
<dbReference type="GeneID" id="107065602"/>
<evidence type="ECO:0000256" key="14">
    <source>
        <dbReference type="RuleBase" id="RU000461"/>
    </source>
</evidence>
<accession>A0ABM1I3Z5</accession>
<reference evidence="16" key="1">
    <citation type="submission" date="2025-08" db="UniProtKB">
        <authorList>
            <consortium name="RefSeq"/>
        </authorList>
    </citation>
    <scope>IDENTIFICATION</scope>
</reference>
<dbReference type="InterPro" id="IPR001128">
    <property type="entry name" value="Cyt_P450"/>
</dbReference>
<dbReference type="PRINTS" id="PR00463">
    <property type="entry name" value="EP450I"/>
</dbReference>
<dbReference type="InterPro" id="IPR002401">
    <property type="entry name" value="Cyt_P450_E_grp-I"/>
</dbReference>
<dbReference type="RefSeq" id="XP_015174932.1">
    <property type="nucleotide sequence ID" value="XM_015319446.1"/>
</dbReference>
<comment type="similarity">
    <text evidence="5 14">Belongs to the cytochrome P450 family.</text>
</comment>
<keyword evidence="15" id="KW-1185">Reference proteome</keyword>
<protein>
    <submittedName>
        <fullName evidence="16">Cytochrome P450 4C1-like</fullName>
    </submittedName>
</protein>
<evidence type="ECO:0000256" key="10">
    <source>
        <dbReference type="ARBA" id="ARBA00023002"/>
    </source>
</evidence>
<keyword evidence="7 14" id="KW-0479">Metal-binding</keyword>
<gene>
    <name evidence="16" type="primary">LOC107065602</name>
</gene>
<evidence type="ECO:0000256" key="12">
    <source>
        <dbReference type="ARBA" id="ARBA00023033"/>
    </source>
</evidence>
<dbReference type="Gene3D" id="1.10.630.10">
    <property type="entry name" value="Cytochrome P450"/>
    <property type="match status" value="1"/>
</dbReference>
<comment type="cofactor">
    <cofactor evidence="1">
        <name>heme</name>
        <dbReference type="ChEBI" id="CHEBI:30413"/>
    </cofactor>
</comment>
<keyword evidence="11 14" id="KW-0408">Iron</keyword>
<evidence type="ECO:0000256" key="4">
    <source>
        <dbReference type="ARBA" id="ARBA00004406"/>
    </source>
</evidence>
<keyword evidence="12 14" id="KW-0503">Monooxygenase</keyword>
<evidence type="ECO:0000256" key="11">
    <source>
        <dbReference type="ARBA" id="ARBA00023004"/>
    </source>
</evidence>
<keyword evidence="6 14" id="KW-0349">Heme</keyword>
<keyword evidence="8" id="KW-0256">Endoplasmic reticulum</keyword>
<evidence type="ECO:0000256" key="1">
    <source>
        <dbReference type="ARBA" id="ARBA00001971"/>
    </source>
</evidence>
<dbReference type="InterPro" id="IPR036396">
    <property type="entry name" value="Cyt_P450_sf"/>
</dbReference>
<name>A0ABM1I3Z5_POLDO</name>
<dbReference type="PRINTS" id="PR00385">
    <property type="entry name" value="P450"/>
</dbReference>
<dbReference type="InterPro" id="IPR050196">
    <property type="entry name" value="Cytochrome_P450_Monoox"/>
</dbReference>